<evidence type="ECO:0000256" key="2">
    <source>
        <dbReference type="ARBA" id="ARBA00023125"/>
    </source>
</evidence>
<dbReference type="RefSeq" id="WP_108222383.1">
    <property type="nucleotide sequence ID" value="NZ_QAOT01000024.1"/>
</dbReference>
<comment type="caution">
    <text evidence="5">The sequence shown here is derived from an EMBL/GenBank/DDBJ whole genome shotgun (WGS) entry which is preliminary data.</text>
</comment>
<dbReference type="SUPFAM" id="SSF46894">
    <property type="entry name" value="C-terminal effector domain of the bipartite response regulators"/>
    <property type="match status" value="1"/>
</dbReference>
<dbReference type="EMBL" id="QAOT01000024">
    <property type="protein sequence ID" value="PTR12502.1"/>
    <property type="molecule type" value="Genomic_DNA"/>
</dbReference>
<evidence type="ECO:0000313" key="5">
    <source>
        <dbReference type="EMBL" id="PTR12502.1"/>
    </source>
</evidence>
<sequence length="214" mass="23792">MSNHIEKEKLSLRALAPAGYYVGVRIRFVAPETELNTLPTALLQTYSIQGMALHDPMMRWAFQNSGILRWNELANIDPANILDEYRRHGLAHGAVISILTQTRQTLRTVGIFARSDRDYRDPELLALQKSLNRLHGPADVELSPRQIEVLRLLAQGHRYKRIAHILGITESGVKARLKSAALSMGAQTPAQTLRMAVDAGLLTVDLPKPDSSSL</sequence>
<dbReference type="Gene3D" id="3.30.450.80">
    <property type="entry name" value="Transcription factor LuxR-like, autoinducer-binding domain"/>
    <property type="match status" value="1"/>
</dbReference>
<dbReference type="SUPFAM" id="SSF75516">
    <property type="entry name" value="Pheromone-binding domain of LuxR-like quorum-sensing transcription factors"/>
    <property type="match status" value="1"/>
</dbReference>
<dbReference type="Pfam" id="PF03472">
    <property type="entry name" value="Autoind_bind"/>
    <property type="match status" value="1"/>
</dbReference>
<dbReference type="AlphaFoldDB" id="A0A2T5JSV5"/>
<feature type="domain" description="HTH luxR-type" evidence="4">
    <location>
        <begin position="135"/>
        <end position="200"/>
    </location>
</feature>
<dbReference type="PROSITE" id="PS50043">
    <property type="entry name" value="HTH_LUXR_2"/>
    <property type="match status" value="1"/>
</dbReference>
<protein>
    <submittedName>
        <fullName evidence="5">LuxR family transcriptional regulator</fullName>
    </submittedName>
</protein>
<organism evidence="5 6">
    <name type="scientific">Cereibacter azotoformans</name>
    <dbReference type="NCBI Taxonomy" id="43057"/>
    <lineage>
        <taxon>Bacteria</taxon>
        <taxon>Pseudomonadati</taxon>
        <taxon>Pseudomonadota</taxon>
        <taxon>Alphaproteobacteria</taxon>
        <taxon>Rhodobacterales</taxon>
        <taxon>Paracoccaceae</taxon>
        <taxon>Cereibacter</taxon>
    </lineage>
</organism>
<dbReference type="GO" id="GO:0006355">
    <property type="term" value="P:regulation of DNA-templated transcription"/>
    <property type="evidence" value="ECO:0007669"/>
    <property type="project" value="InterPro"/>
</dbReference>
<keyword evidence="1" id="KW-0805">Transcription regulation</keyword>
<dbReference type="GO" id="GO:0003677">
    <property type="term" value="F:DNA binding"/>
    <property type="evidence" value="ECO:0007669"/>
    <property type="project" value="UniProtKB-KW"/>
</dbReference>
<name>A0A2T5JSV5_9RHOB</name>
<gene>
    <name evidence="5" type="ORF">C8J28_1242</name>
</gene>
<dbReference type="InterPro" id="IPR036693">
    <property type="entry name" value="TF_LuxR_autoind-bd_dom_sf"/>
</dbReference>
<evidence type="ECO:0000256" key="3">
    <source>
        <dbReference type="ARBA" id="ARBA00023163"/>
    </source>
</evidence>
<dbReference type="Pfam" id="PF00196">
    <property type="entry name" value="GerE"/>
    <property type="match status" value="1"/>
</dbReference>
<dbReference type="InterPro" id="IPR005143">
    <property type="entry name" value="TF_LuxR_autoind-bd_dom"/>
</dbReference>
<keyword evidence="3" id="KW-0804">Transcription</keyword>
<dbReference type="Gene3D" id="1.10.10.10">
    <property type="entry name" value="Winged helix-like DNA-binding domain superfamily/Winged helix DNA-binding domain"/>
    <property type="match status" value="1"/>
</dbReference>
<dbReference type="Proteomes" id="UP000244060">
    <property type="component" value="Unassembled WGS sequence"/>
</dbReference>
<dbReference type="InterPro" id="IPR016032">
    <property type="entry name" value="Sig_transdc_resp-reg_C-effctor"/>
</dbReference>
<keyword evidence="6" id="KW-1185">Reference proteome</keyword>
<dbReference type="OrthoDB" id="7826109at2"/>
<dbReference type="SMART" id="SM00421">
    <property type="entry name" value="HTH_LUXR"/>
    <property type="match status" value="1"/>
</dbReference>
<dbReference type="InterPro" id="IPR036388">
    <property type="entry name" value="WH-like_DNA-bd_sf"/>
</dbReference>
<evidence type="ECO:0000313" key="6">
    <source>
        <dbReference type="Proteomes" id="UP000244060"/>
    </source>
</evidence>
<dbReference type="PANTHER" id="PTHR44688:SF16">
    <property type="entry name" value="DNA-BINDING TRANSCRIPTIONAL ACTIVATOR DEVR_DOSR"/>
    <property type="match status" value="1"/>
</dbReference>
<proteinExistence type="predicted"/>
<accession>A0A2T5JSV5</accession>
<evidence type="ECO:0000259" key="4">
    <source>
        <dbReference type="PROSITE" id="PS50043"/>
    </source>
</evidence>
<dbReference type="PANTHER" id="PTHR44688">
    <property type="entry name" value="DNA-BINDING TRANSCRIPTIONAL ACTIVATOR DEVR_DOSR"/>
    <property type="match status" value="1"/>
</dbReference>
<evidence type="ECO:0000256" key="1">
    <source>
        <dbReference type="ARBA" id="ARBA00023015"/>
    </source>
</evidence>
<keyword evidence="2" id="KW-0238">DNA-binding</keyword>
<dbReference type="InterPro" id="IPR000792">
    <property type="entry name" value="Tscrpt_reg_LuxR_C"/>
</dbReference>
<reference evidence="5 6" key="1">
    <citation type="submission" date="2018-04" db="EMBL/GenBank/DDBJ databases">
        <title>Genomic Encyclopedia of Type Strains, Phase III (KMG-III): the genomes of soil and plant-associated and newly described type strains.</title>
        <authorList>
            <person name="Whitman W."/>
        </authorList>
    </citation>
    <scope>NUCLEOTIDE SEQUENCE [LARGE SCALE GENOMIC DNA]</scope>
    <source>
        <strain evidence="5 6">KA25</strain>
    </source>
</reference>